<dbReference type="PANTHER" id="PTHR42773:SF1">
    <property type="entry name" value="METALLO-BETA-LACTAMASE FAMILY PROTEIN"/>
    <property type="match status" value="1"/>
</dbReference>
<dbReference type="Pfam" id="PF00753">
    <property type="entry name" value="Lactamase_B"/>
    <property type="match status" value="1"/>
</dbReference>
<dbReference type="InterPro" id="IPR036866">
    <property type="entry name" value="RibonucZ/Hydroxyglut_hydro"/>
</dbReference>
<dbReference type="STRING" id="570519.SAMN04488116_2885"/>
<proteinExistence type="predicted"/>
<evidence type="ECO:0000259" key="1">
    <source>
        <dbReference type="SMART" id="SM00849"/>
    </source>
</evidence>
<organism evidence="2 3">
    <name type="scientific">Flagellimonas flava</name>
    <dbReference type="NCBI Taxonomy" id="570519"/>
    <lineage>
        <taxon>Bacteria</taxon>
        <taxon>Pseudomonadati</taxon>
        <taxon>Bacteroidota</taxon>
        <taxon>Flavobacteriia</taxon>
        <taxon>Flavobacteriales</taxon>
        <taxon>Flavobacteriaceae</taxon>
        <taxon>Flagellimonas</taxon>
    </lineage>
</organism>
<dbReference type="EMBL" id="FQWL01000005">
    <property type="protein sequence ID" value="SHG90833.1"/>
    <property type="molecule type" value="Genomic_DNA"/>
</dbReference>
<dbReference type="Proteomes" id="UP000184532">
    <property type="component" value="Unassembled WGS sequence"/>
</dbReference>
<dbReference type="InterPro" id="IPR001279">
    <property type="entry name" value="Metallo-B-lactamas"/>
</dbReference>
<name>A0A1M5NPG9_9FLAO</name>
<evidence type="ECO:0000313" key="2">
    <source>
        <dbReference type="EMBL" id="SHG90833.1"/>
    </source>
</evidence>
<feature type="domain" description="Metallo-beta-lactamase" evidence="1">
    <location>
        <begin position="42"/>
        <end position="205"/>
    </location>
</feature>
<dbReference type="Gene3D" id="3.60.15.10">
    <property type="entry name" value="Ribonuclease Z/Hydroxyacylglutathione hydrolase-like"/>
    <property type="match status" value="1"/>
</dbReference>
<dbReference type="RefSeq" id="WP_165614909.1">
    <property type="nucleotide sequence ID" value="NZ_FQWL01000005.1"/>
</dbReference>
<keyword evidence="3" id="KW-1185">Reference proteome</keyword>
<gene>
    <name evidence="2" type="ORF">SAMN04488116_2885</name>
</gene>
<reference evidence="3" key="1">
    <citation type="submission" date="2016-11" db="EMBL/GenBank/DDBJ databases">
        <authorList>
            <person name="Varghese N."/>
            <person name="Submissions S."/>
        </authorList>
    </citation>
    <scope>NUCLEOTIDE SEQUENCE [LARGE SCALE GENOMIC DNA]</scope>
    <source>
        <strain evidence="3">DSM 22638</strain>
    </source>
</reference>
<dbReference type="PANTHER" id="PTHR42773">
    <property type="entry name" value="METALLO-BETA-LACTAMASE-RELATED"/>
    <property type="match status" value="1"/>
</dbReference>
<accession>A0A1M5NPG9</accession>
<evidence type="ECO:0000313" key="3">
    <source>
        <dbReference type="Proteomes" id="UP000184532"/>
    </source>
</evidence>
<dbReference type="SUPFAM" id="SSF56281">
    <property type="entry name" value="Metallo-hydrolase/oxidoreductase"/>
    <property type="match status" value="1"/>
</dbReference>
<dbReference type="SMART" id="SM00849">
    <property type="entry name" value="Lactamase_B"/>
    <property type="match status" value="1"/>
</dbReference>
<sequence>MMLTYVGLLTWLVSCKMTNERVHTKLQPNIYQINNQYFYGEKVHTYLIELKDQVLLFDIPTYSEDVKRFITSFDKPVIAILSHGSCGIVDGTKWQKEIGLTVHAHIDDTDHPWLRMAPDVFFAQMPNFGGNFEVIHTPGHSAGAICLLEKESKSLFTGDTFYGNKNGEIRDFTRERSEDYENPADRIESCKKLLNYDFENVYPFHYTSIIGEGKQRLEKYLENL</sequence>
<protein>
    <submittedName>
        <fullName evidence="2">Glyoxylase, beta-lactamase superfamily II</fullName>
    </submittedName>
</protein>
<dbReference type="AlphaFoldDB" id="A0A1M5NPG9"/>